<comment type="caution">
    <text evidence="9">The sequence shown here is derived from an EMBL/GenBank/DDBJ whole genome shotgun (WGS) entry which is preliminary data.</text>
</comment>
<gene>
    <name evidence="9" type="ORF">CLW00_103330</name>
</gene>
<dbReference type="PANTHER" id="PTHR43188">
    <property type="entry name" value="ACYL-COENZYME A OXIDASE"/>
    <property type="match status" value="1"/>
</dbReference>
<dbReference type="SUPFAM" id="SSF47203">
    <property type="entry name" value="Acyl-CoA dehydrogenase C-terminal domain-like"/>
    <property type="match status" value="1"/>
</dbReference>
<feature type="domain" description="Acyl-CoA dehydrogenase/oxidase C-terminal" evidence="6">
    <location>
        <begin position="305"/>
        <end position="445"/>
    </location>
</feature>
<proteinExistence type="inferred from homology"/>
<dbReference type="InterPro" id="IPR037069">
    <property type="entry name" value="AcylCoA_DH/ox_N_sf"/>
</dbReference>
<dbReference type="GO" id="GO:0006635">
    <property type="term" value="P:fatty acid beta-oxidation"/>
    <property type="evidence" value="ECO:0007669"/>
    <property type="project" value="InterPro"/>
</dbReference>
<sequence>MKRIFKTFSGIKSLIQNLDVDKISELSKKVDLNEMIGIVSKMSEDDLSKMMKMMKGGGRKKEIPAINGDFYELGKTLPANEREIQLRVREFMEREIRPIANEYWNKAQFPMQIIPKMAELNIAGLTYSGYGCPGHSALLEGFIAMEMARVDTSISTFFGVQSGLAMGSIYLCGSEEQKQHWLPKMQKLETIGAFGLTEPEVGSAVAGGLTTTCKREGDEWIINGQKKWIGNATFSDITVIWARDLDDQQVKGFIVRKDNPGFKPEKMENKMALRTVQNALITMKDCAIPESDRLQNANSFKDTAAVLRMTRAGVAWQAVGCSRGAYEAALKYTNERSQFGKPIASFQLVQDLLVTMLGDLTAMQSMVYRLSQMQDNGELLDEHASLAKVFCTLRMRDIVDQARELFGGNGILLEYDIARFVADAEAIYSYEGTKEINSLIVGRAITGHSAFV</sequence>
<dbReference type="Gene3D" id="1.10.540.10">
    <property type="entry name" value="Acyl-CoA dehydrogenase/oxidase, N-terminal domain"/>
    <property type="match status" value="1"/>
</dbReference>
<dbReference type="InterPro" id="IPR036250">
    <property type="entry name" value="AcylCo_DH-like_C"/>
</dbReference>
<dbReference type="PROSITE" id="PS00073">
    <property type="entry name" value="ACYL_COA_DH_2"/>
    <property type="match status" value="1"/>
</dbReference>
<dbReference type="OrthoDB" id="1489360at2"/>
<dbReference type="Pfam" id="PF02770">
    <property type="entry name" value="Acyl-CoA_dh_M"/>
    <property type="match status" value="1"/>
</dbReference>
<protein>
    <submittedName>
        <fullName evidence="9">Glutaryl-CoA dehydrogenase</fullName>
    </submittedName>
</protein>
<keyword evidence="10" id="KW-1185">Reference proteome</keyword>
<keyword evidence="4 5" id="KW-0274">FAD</keyword>
<dbReference type="GO" id="GO:0050660">
    <property type="term" value="F:flavin adenine dinucleotide binding"/>
    <property type="evidence" value="ECO:0007669"/>
    <property type="project" value="InterPro"/>
</dbReference>
<dbReference type="GO" id="GO:0003995">
    <property type="term" value="F:acyl-CoA dehydrogenase activity"/>
    <property type="evidence" value="ECO:0007669"/>
    <property type="project" value="InterPro"/>
</dbReference>
<dbReference type="PANTHER" id="PTHR43188:SF1">
    <property type="entry name" value="ACYL-COA DEHYDROGENASE"/>
    <property type="match status" value="1"/>
</dbReference>
<organism evidence="9 10">
    <name type="scientific">Mongoliibacter ruber</name>
    <dbReference type="NCBI Taxonomy" id="1750599"/>
    <lineage>
        <taxon>Bacteria</taxon>
        <taxon>Pseudomonadati</taxon>
        <taxon>Bacteroidota</taxon>
        <taxon>Cytophagia</taxon>
        <taxon>Cytophagales</taxon>
        <taxon>Cyclobacteriaceae</taxon>
        <taxon>Mongoliibacter</taxon>
    </lineage>
</organism>
<evidence type="ECO:0000259" key="6">
    <source>
        <dbReference type="Pfam" id="PF00441"/>
    </source>
</evidence>
<evidence type="ECO:0000259" key="7">
    <source>
        <dbReference type="Pfam" id="PF02770"/>
    </source>
</evidence>
<dbReference type="EMBL" id="PVTR01000003">
    <property type="protein sequence ID" value="PRY89208.1"/>
    <property type="molecule type" value="Genomic_DNA"/>
</dbReference>
<reference evidence="9 10" key="1">
    <citation type="submission" date="2018-03" db="EMBL/GenBank/DDBJ databases">
        <title>Genomic Encyclopedia of Archaeal and Bacterial Type Strains, Phase II (KMG-II): from individual species to whole genera.</title>
        <authorList>
            <person name="Goeker M."/>
        </authorList>
    </citation>
    <scope>NUCLEOTIDE SEQUENCE [LARGE SCALE GENOMIC DNA]</scope>
    <source>
        <strain evidence="9 10">DSM 27929</strain>
    </source>
</reference>
<feature type="domain" description="Acyl-CoA oxidase/dehydrogenase middle" evidence="7">
    <location>
        <begin position="193"/>
        <end position="286"/>
    </location>
</feature>
<dbReference type="InterPro" id="IPR013786">
    <property type="entry name" value="AcylCoA_DH/ox_N"/>
</dbReference>
<dbReference type="InterPro" id="IPR006091">
    <property type="entry name" value="Acyl-CoA_Oxase/DH_mid-dom"/>
</dbReference>
<evidence type="ECO:0000256" key="5">
    <source>
        <dbReference type="RuleBase" id="RU362125"/>
    </source>
</evidence>
<name>A0A2T0WR71_9BACT</name>
<accession>A0A2T0WR71</accession>
<dbReference type="InterPro" id="IPR006089">
    <property type="entry name" value="Acyl-CoA_DH_CS"/>
</dbReference>
<dbReference type="Proteomes" id="UP000238157">
    <property type="component" value="Unassembled WGS sequence"/>
</dbReference>
<keyword evidence="3 5" id="KW-0285">Flavoprotein</keyword>
<dbReference type="RefSeq" id="WP_106132975.1">
    <property type="nucleotide sequence ID" value="NZ_PVTR01000003.1"/>
</dbReference>
<dbReference type="Gene3D" id="2.40.110.10">
    <property type="entry name" value="Butyryl-CoA Dehydrogenase, subunit A, domain 2"/>
    <property type="match status" value="1"/>
</dbReference>
<dbReference type="Pfam" id="PF02771">
    <property type="entry name" value="Acyl-CoA_dh_N"/>
    <property type="match status" value="1"/>
</dbReference>
<evidence type="ECO:0000313" key="9">
    <source>
        <dbReference type="EMBL" id="PRY89208.1"/>
    </source>
</evidence>
<comment type="cofactor">
    <cofactor evidence="1 5">
        <name>FAD</name>
        <dbReference type="ChEBI" id="CHEBI:57692"/>
    </cofactor>
</comment>
<dbReference type="SUPFAM" id="SSF56645">
    <property type="entry name" value="Acyl-CoA dehydrogenase NM domain-like"/>
    <property type="match status" value="1"/>
</dbReference>
<dbReference type="InterPro" id="IPR009100">
    <property type="entry name" value="AcylCoA_DH/oxidase_NM_dom_sf"/>
</dbReference>
<feature type="domain" description="Acyl-CoA dehydrogenase/oxidase N-terminal" evidence="8">
    <location>
        <begin position="80"/>
        <end position="187"/>
    </location>
</feature>
<dbReference type="InterPro" id="IPR009075">
    <property type="entry name" value="AcylCo_DH/oxidase_C"/>
</dbReference>
<comment type="similarity">
    <text evidence="2 5">Belongs to the acyl-CoA dehydrogenase family.</text>
</comment>
<evidence type="ECO:0000256" key="2">
    <source>
        <dbReference type="ARBA" id="ARBA00009347"/>
    </source>
</evidence>
<dbReference type="Pfam" id="PF00441">
    <property type="entry name" value="Acyl-CoA_dh_1"/>
    <property type="match status" value="1"/>
</dbReference>
<dbReference type="Gene3D" id="1.20.140.10">
    <property type="entry name" value="Butyryl-CoA Dehydrogenase, subunit A, domain 3"/>
    <property type="match status" value="1"/>
</dbReference>
<keyword evidence="5" id="KW-0560">Oxidoreductase</keyword>
<evidence type="ECO:0000256" key="3">
    <source>
        <dbReference type="ARBA" id="ARBA00022630"/>
    </source>
</evidence>
<dbReference type="AlphaFoldDB" id="A0A2T0WR71"/>
<evidence type="ECO:0000256" key="1">
    <source>
        <dbReference type="ARBA" id="ARBA00001974"/>
    </source>
</evidence>
<evidence type="ECO:0000256" key="4">
    <source>
        <dbReference type="ARBA" id="ARBA00022827"/>
    </source>
</evidence>
<evidence type="ECO:0000313" key="10">
    <source>
        <dbReference type="Proteomes" id="UP000238157"/>
    </source>
</evidence>
<dbReference type="InterPro" id="IPR045008">
    <property type="entry name" value="ACX4-like"/>
</dbReference>
<dbReference type="InterPro" id="IPR046373">
    <property type="entry name" value="Acyl-CoA_Oxase/DH_mid-dom_sf"/>
</dbReference>
<evidence type="ECO:0000259" key="8">
    <source>
        <dbReference type="Pfam" id="PF02771"/>
    </source>
</evidence>